<reference evidence="1 2" key="1">
    <citation type="journal article" date="2022" name="New Phytol.">
        <title>Ecological generalism drives hyperdiversity of secondary metabolite gene clusters in xylarialean endophytes.</title>
        <authorList>
            <person name="Franco M.E.E."/>
            <person name="Wisecaver J.H."/>
            <person name="Arnold A.E."/>
            <person name="Ju Y.M."/>
            <person name="Slot J.C."/>
            <person name="Ahrendt S."/>
            <person name="Moore L.P."/>
            <person name="Eastman K.E."/>
            <person name="Scott K."/>
            <person name="Konkel Z."/>
            <person name="Mondo S.J."/>
            <person name="Kuo A."/>
            <person name="Hayes R.D."/>
            <person name="Haridas S."/>
            <person name="Andreopoulos B."/>
            <person name="Riley R."/>
            <person name="LaButti K."/>
            <person name="Pangilinan J."/>
            <person name="Lipzen A."/>
            <person name="Amirebrahimi M."/>
            <person name="Yan J."/>
            <person name="Adam C."/>
            <person name="Keymanesh K."/>
            <person name="Ng V."/>
            <person name="Louie K."/>
            <person name="Northen T."/>
            <person name="Drula E."/>
            <person name="Henrissat B."/>
            <person name="Hsieh H.M."/>
            <person name="Youens-Clark K."/>
            <person name="Lutzoni F."/>
            <person name="Miadlikowska J."/>
            <person name="Eastwood D.C."/>
            <person name="Hamelin R.C."/>
            <person name="Grigoriev I.V."/>
            <person name="U'Ren J.M."/>
        </authorList>
    </citation>
    <scope>NUCLEOTIDE SEQUENCE [LARGE SCALE GENOMIC DNA]</scope>
    <source>
        <strain evidence="1 2">CBS 119005</strain>
    </source>
</reference>
<gene>
    <name evidence="1" type="ORF">F4820DRAFT_446843</name>
</gene>
<comment type="caution">
    <text evidence="1">The sequence shown here is derived from an EMBL/GenBank/DDBJ whole genome shotgun (WGS) entry which is preliminary data.</text>
</comment>
<name>A0ACB9Z569_9PEZI</name>
<accession>A0ACB9Z569</accession>
<organism evidence="1 2">
    <name type="scientific">Hypoxylon rubiginosum</name>
    <dbReference type="NCBI Taxonomy" id="110542"/>
    <lineage>
        <taxon>Eukaryota</taxon>
        <taxon>Fungi</taxon>
        <taxon>Dikarya</taxon>
        <taxon>Ascomycota</taxon>
        <taxon>Pezizomycotina</taxon>
        <taxon>Sordariomycetes</taxon>
        <taxon>Xylariomycetidae</taxon>
        <taxon>Xylariales</taxon>
        <taxon>Hypoxylaceae</taxon>
        <taxon>Hypoxylon</taxon>
    </lineage>
</organism>
<proteinExistence type="predicted"/>
<dbReference type="EMBL" id="MU393456">
    <property type="protein sequence ID" value="KAI4866622.1"/>
    <property type="molecule type" value="Genomic_DNA"/>
</dbReference>
<evidence type="ECO:0000313" key="1">
    <source>
        <dbReference type="EMBL" id="KAI4866622.1"/>
    </source>
</evidence>
<keyword evidence="2" id="KW-1185">Reference proteome</keyword>
<sequence length="394" mass="42965">MELANHPYQEQLVVGGEKSPADVISSEPPRKLSLTNNFSYPRADGRLSRHEPSDSRSSLSSLPGMTDSSDSETSFDEDSNYNTSASELWDSFWPDSTVAPGEQYPVILRASQAPNYFTKSFQKPEQQETDDTITLSKLESDFKKTTDSSAEFPTPQPSPPRPVTRSGPFKYSVYPKPEPTDLLRVALPPRTSSLNTVPLSPPPRRVLKPSKSSANLKPPKPSHSLEQLYPVPPLSKAPVSSKSARSVPVSPAYPPPPPPRTLRSTSSAFNLRDTKGALSQGQHTAMAPISPLAATAASATTMPESRPSSRPQLEHVVSVFEHDSDHESYVESSSFTKRIARGFHKKSASEKRINSERRGSADSNSQGSEKDMGNESPARKRGGSLGRILGLRSR</sequence>
<evidence type="ECO:0000313" key="2">
    <source>
        <dbReference type="Proteomes" id="UP001497700"/>
    </source>
</evidence>
<protein>
    <submittedName>
        <fullName evidence="1">Uncharacterized protein</fullName>
    </submittedName>
</protein>
<dbReference type="Proteomes" id="UP001497700">
    <property type="component" value="Unassembled WGS sequence"/>
</dbReference>